<organism evidence="1 2">
    <name type="scientific">Nocardiopsis composta</name>
    <dbReference type="NCBI Taxonomy" id="157465"/>
    <lineage>
        <taxon>Bacteria</taxon>
        <taxon>Bacillati</taxon>
        <taxon>Actinomycetota</taxon>
        <taxon>Actinomycetes</taxon>
        <taxon>Streptosporangiales</taxon>
        <taxon>Nocardiopsidaceae</taxon>
        <taxon>Nocardiopsis</taxon>
    </lineage>
</organism>
<name>A0A7W8QR59_9ACTN</name>
<protein>
    <submittedName>
        <fullName evidence="1">Putative alkaline shock family protein YloU</fullName>
    </submittedName>
</protein>
<dbReference type="RefSeq" id="WP_184395999.1">
    <property type="nucleotide sequence ID" value="NZ_BAAAJD010000003.1"/>
</dbReference>
<dbReference type="EMBL" id="JACHDB010000001">
    <property type="protein sequence ID" value="MBB5434896.1"/>
    <property type="molecule type" value="Genomic_DNA"/>
</dbReference>
<dbReference type="AlphaFoldDB" id="A0A7W8QR59"/>
<gene>
    <name evidence="1" type="ORF">HDA36_004980</name>
</gene>
<comment type="caution">
    <text evidence="1">The sequence shown here is derived from an EMBL/GenBank/DDBJ whole genome shotgun (WGS) entry which is preliminary data.</text>
</comment>
<keyword evidence="2" id="KW-1185">Reference proteome</keyword>
<evidence type="ECO:0000313" key="1">
    <source>
        <dbReference type="EMBL" id="MBB5434896.1"/>
    </source>
</evidence>
<accession>A0A7W8QR59</accession>
<proteinExistence type="predicted"/>
<reference evidence="1 2" key="1">
    <citation type="submission" date="2020-08" db="EMBL/GenBank/DDBJ databases">
        <title>Sequencing the genomes of 1000 actinobacteria strains.</title>
        <authorList>
            <person name="Klenk H.-P."/>
        </authorList>
    </citation>
    <scope>NUCLEOTIDE SEQUENCE [LARGE SCALE GENOMIC DNA]</scope>
    <source>
        <strain evidence="1 2">DSM 44551</strain>
    </source>
</reference>
<sequence length="97" mass="9717">MSGAEVIETARRVAERVAALPDVVELSAGPYGTIATLGAGVRVKGVAVRDSGIEIGVVVRYGRPLPDIAEEVRGAAAAEAGPGDVHVSVEDVVAGAV</sequence>
<dbReference type="Proteomes" id="UP000572635">
    <property type="component" value="Unassembled WGS sequence"/>
</dbReference>
<evidence type="ECO:0000313" key="2">
    <source>
        <dbReference type="Proteomes" id="UP000572635"/>
    </source>
</evidence>